<keyword evidence="2" id="KW-0245">EGF-like domain</keyword>
<dbReference type="InterPro" id="IPR019011">
    <property type="entry name" value="Cryptic/Cripto_CFC-dom"/>
</dbReference>
<keyword evidence="4" id="KW-0325">Glycoprotein</keyword>
<feature type="domain" description="EGF-like" evidence="5">
    <location>
        <begin position="169"/>
        <end position="180"/>
    </location>
</feature>
<dbReference type="PROSITE" id="PS00022">
    <property type="entry name" value="EGF_1"/>
    <property type="match status" value="1"/>
</dbReference>
<dbReference type="InterPro" id="IPR000742">
    <property type="entry name" value="EGF"/>
</dbReference>
<proteinExistence type="inferred from homology"/>
<dbReference type="FunFam" id="2.10.25.10:FF:000421">
    <property type="entry name" value="Teratocarcinoma-derived growth factor"/>
    <property type="match status" value="1"/>
</dbReference>
<reference evidence="6" key="5">
    <citation type="submission" date="2025-09" db="UniProtKB">
        <authorList>
            <consortium name="Ensembl"/>
        </authorList>
    </citation>
    <scope>IDENTIFICATION</scope>
</reference>
<evidence type="ECO:0000313" key="6">
    <source>
        <dbReference type="Ensembl" id="ENSCMIP00000026510.1"/>
    </source>
</evidence>
<reference evidence="7" key="3">
    <citation type="journal article" date="2014" name="Nature">
        <title>Elephant shark genome provides unique insights into gnathostome evolution.</title>
        <authorList>
            <consortium name="International Elephant Shark Genome Sequencing Consortium"/>
            <person name="Venkatesh B."/>
            <person name="Lee A.P."/>
            <person name="Ravi V."/>
            <person name="Maurya A.K."/>
            <person name="Lian M.M."/>
            <person name="Swann J.B."/>
            <person name="Ohta Y."/>
            <person name="Flajnik M.F."/>
            <person name="Sutoh Y."/>
            <person name="Kasahara M."/>
            <person name="Hoon S."/>
            <person name="Gangu V."/>
            <person name="Roy S.W."/>
            <person name="Irimia M."/>
            <person name="Korzh V."/>
            <person name="Kondrychyn I."/>
            <person name="Lim Z.W."/>
            <person name="Tay B.H."/>
            <person name="Tohari S."/>
            <person name="Kong K.W."/>
            <person name="Ho S."/>
            <person name="Lorente-Galdos B."/>
            <person name="Quilez J."/>
            <person name="Marques-Bonet T."/>
            <person name="Raney B.J."/>
            <person name="Ingham P.W."/>
            <person name="Tay A."/>
            <person name="Hillier L.W."/>
            <person name="Minx P."/>
            <person name="Boehm T."/>
            <person name="Wilson R.K."/>
            <person name="Brenner S."/>
            <person name="Warren W.C."/>
        </authorList>
    </citation>
    <scope>NUCLEOTIDE SEQUENCE [LARGE SCALE GENOMIC DNA]</scope>
</reference>
<evidence type="ECO:0000259" key="5">
    <source>
        <dbReference type="PROSITE" id="PS00022"/>
    </source>
</evidence>
<comment type="similarity">
    <text evidence="1">Belongs to the EGF-CFC (Cripto-1/FRL1/Cryptic) family.</text>
</comment>
<dbReference type="AlphaFoldDB" id="A0A4W3J111"/>
<evidence type="ECO:0000313" key="7">
    <source>
        <dbReference type="Proteomes" id="UP000314986"/>
    </source>
</evidence>
<reference evidence="7" key="1">
    <citation type="journal article" date="2006" name="Science">
        <title>Ancient noncoding elements conserved in the human genome.</title>
        <authorList>
            <person name="Venkatesh B."/>
            <person name="Kirkness E.F."/>
            <person name="Loh Y.H."/>
            <person name="Halpern A.L."/>
            <person name="Lee A.P."/>
            <person name="Johnson J."/>
            <person name="Dandona N."/>
            <person name="Viswanathan L.D."/>
            <person name="Tay A."/>
            <person name="Venter J.C."/>
            <person name="Strausberg R.L."/>
            <person name="Brenner S."/>
        </authorList>
    </citation>
    <scope>NUCLEOTIDE SEQUENCE [LARGE SCALE GENOMIC DNA]</scope>
</reference>
<reference evidence="7" key="2">
    <citation type="journal article" date="2007" name="PLoS Biol.">
        <title>Survey sequencing and comparative analysis of the elephant shark (Callorhinchus milii) genome.</title>
        <authorList>
            <person name="Venkatesh B."/>
            <person name="Kirkness E.F."/>
            <person name="Loh Y.H."/>
            <person name="Halpern A.L."/>
            <person name="Lee A.P."/>
            <person name="Johnson J."/>
            <person name="Dandona N."/>
            <person name="Viswanathan L.D."/>
            <person name="Tay A."/>
            <person name="Venter J.C."/>
            <person name="Strausberg R.L."/>
            <person name="Brenner S."/>
        </authorList>
    </citation>
    <scope>NUCLEOTIDE SEQUENCE [LARGE SCALE GENOMIC DNA]</scope>
</reference>
<evidence type="ECO:0000256" key="1">
    <source>
        <dbReference type="ARBA" id="ARBA00007384"/>
    </source>
</evidence>
<name>A0A4W3J111_CALMI</name>
<protein>
    <recommendedName>
        <fullName evidence="5">EGF-like domain-containing protein</fullName>
    </recommendedName>
</protein>
<reference evidence="6" key="4">
    <citation type="submission" date="2025-08" db="UniProtKB">
        <authorList>
            <consortium name="Ensembl"/>
        </authorList>
    </citation>
    <scope>IDENTIFICATION</scope>
</reference>
<keyword evidence="3" id="KW-1015">Disulfide bond</keyword>
<accession>A0A4W3J111</accession>
<dbReference type="CDD" id="cd00054">
    <property type="entry name" value="EGF_CA"/>
    <property type="match status" value="1"/>
</dbReference>
<sequence>MLVGIQALWFEKAEVRIVCQCVDCSLLLHILGSDLGVRNHSFIPFQSGETGHNFNSGKLDNKRFAGEMNSLAVIGFLLMSLVPLKAVELRNNCEGEDCEDWEIAKPSSQKPLEISRDSLTKFHLINSQSHEPRTLDLSKKIPFLGLTESRTLDKNCCMNSGICILGSFCACPPHFTGRYCELDERLKTCGTILHGAWVIRSCSWCKCRYGRLHCIDAFKEMENCGPDQNDRNDNSGLYKSLSDDGCWRKQTRYLLLSVMLLWHSVCTMVL</sequence>
<keyword evidence="7" id="KW-1185">Reference proteome</keyword>
<dbReference type="Pfam" id="PF09443">
    <property type="entry name" value="CFC"/>
    <property type="match status" value="1"/>
</dbReference>
<evidence type="ECO:0000256" key="4">
    <source>
        <dbReference type="ARBA" id="ARBA00023180"/>
    </source>
</evidence>
<evidence type="ECO:0000256" key="3">
    <source>
        <dbReference type="ARBA" id="ARBA00023157"/>
    </source>
</evidence>
<dbReference type="Proteomes" id="UP000314986">
    <property type="component" value="Unassembled WGS sequence"/>
</dbReference>
<dbReference type="Gene3D" id="2.10.25.10">
    <property type="entry name" value="Laminin"/>
    <property type="match status" value="1"/>
</dbReference>
<dbReference type="GO" id="GO:0007165">
    <property type="term" value="P:signal transduction"/>
    <property type="evidence" value="ECO:0007669"/>
    <property type="project" value="UniProtKB-ARBA"/>
</dbReference>
<evidence type="ECO:0000256" key="2">
    <source>
        <dbReference type="ARBA" id="ARBA00022536"/>
    </source>
</evidence>
<dbReference type="Ensembl" id="ENSCMIT00000026940.1">
    <property type="protein sequence ID" value="ENSCMIP00000026510.1"/>
    <property type="gene ID" value="ENSCMIG00000011613.1"/>
</dbReference>
<organism evidence="6 7">
    <name type="scientific">Callorhinchus milii</name>
    <name type="common">Ghost shark</name>
    <dbReference type="NCBI Taxonomy" id="7868"/>
    <lineage>
        <taxon>Eukaryota</taxon>
        <taxon>Metazoa</taxon>
        <taxon>Chordata</taxon>
        <taxon>Craniata</taxon>
        <taxon>Vertebrata</taxon>
        <taxon>Chondrichthyes</taxon>
        <taxon>Holocephali</taxon>
        <taxon>Chimaeriformes</taxon>
        <taxon>Callorhinchidae</taxon>
        <taxon>Callorhinchus</taxon>
    </lineage>
</organism>
<dbReference type="SUPFAM" id="SSF57196">
    <property type="entry name" value="EGF/Laminin"/>
    <property type="match status" value="2"/>
</dbReference>
<dbReference type="GeneTree" id="ENSGT00940000166301"/>